<proteinExistence type="predicted"/>
<dbReference type="Proteomes" id="UP000292082">
    <property type="component" value="Unassembled WGS sequence"/>
</dbReference>
<sequence>MCTVSSFLPTVLYSYAFFHDLRHGLQSWLFVPPPALSCICDSLSLSLVYVYPSPSIIPLSPPPHKFTRALLRSLSNCSVITTRSSTTAPHGRLAHKAPAIVILPFPCVPGSWDVRLCRTGRQVRPVTSTVCLVHPALVVLHPPCPVLALRNIRASVAGPLT</sequence>
<protein>
    <submittedName>
        <fullName evidence="1">Uncharacterized protein</fullName>
    </submittedName>
</protein>
<keyword evidence="2" id="KW-1185">Reference proteome</keyword>
<gene>
    <name evidence="1" type="ORF">BD310DRAFT_663588</name>
</gene>
<accession>A0A4Q9Q7P1</accession>
<evidence type="ECO:0000313" key="2">
    <source>
        <dbReference type="Proteomes" id="UP000292082"/>
    </source>
</evidence>
<dbReference type="AlphaFoldDB" id="A0A4Q9Q7P1"/>
<reference evidence="1 2" key="1">
    <citation type="submission" date="2019-01" db="EMBL/GenBank/DDBJ databases">
        <title>Draft genome sequences of three monokaryotic isolates of the white-rot basidiomycete fungus Dichomitus squalens.</title>
        <authorList>
            <consortium name="DOE Joint Genome Institute"/>
            <person name="Lopez S.C."/>
            <person name="Andreopoulos B."/>
            <person name="Pangilinan J."/>
            <person name="Lipzen A."/>
            <person name="Riley R."/>
            <person name="Ahrendt S."/>
            <person name="Ng V."/>
            <person name="Barry K."/>
            <person name="Daum C."/>
            <person name="Grigoriev I.V."/>
            <person name="Hilden K.S."/>
            <person name="Makela M.R."/>
            <person name="de Vries R.P."/>
        </authorList>
    </citation>
    <scope>NUCLEOTIDE SEQUENCE [LARGE SCALE GENOMIC DNA]</scope>
    <source>
        <strain evidence="1 2">CBS 464.89</strain>
    </source>
</reference>
<organism evidence="1 2">
    <name type="scientific">Dichomitus squalens</name>
    <dbReference type="NCBI Taxonomy" id="114155"/>
    <lineage>
        <taxon>Eukaryota</taxon>
        <taxon>Fungi</taxon>
        <taxon>Dikarya</taxon>
        <taxon>Basidiomycota</taxon>
        <taxon>Agaricomycotina</taxon>
        <taxon>Agaricomycetes</taxon>
        <taxon>Polyporales</taxon>
        <taxon>Polyporaceae</taxon>
        <taxon>Dichomitus</taxon>
    </lineage>
</organism>
<dbReference type="EMBL" id="ML145091">
    <property type="protein sequence ID" value="TBU63001.1"/>
    <property type="molecule type" value="Genomic_DNA"/>
</dbReference>
<name>A0A4Q9Q7P1_9APHY</name>
<evidence type="ECO:0000313" key="1">
    <source>
        <dbReference type="EMBL" id="TBU63001.1"/>
    </source>
</evidence>